<name>A0ACC9N2X6_9PSED</name>
<keyword evidence="2" id="KW-1185">Reference proteome</keyword>
<dbReference type="EMBL" id="PISL01000008">
    <property type="protein sequence ID" value="PKF27009.1"/>
    <property type="molecule type" value="Genomic_DNA"/>
</dbReference>
<comment type="caution">
    <text evidence="1">The sequence shown here is derived from an EMBL/GenBank/DDBJ whole genome shotgun (WGS) entry which is preliminary data.</text>
</comment>
<reference evidence="1" key="1">
    <citation type="submission" date="2017-12" db="EMBL/GenBank/DDBJ databases">
        <title>High quality draft genome sequence of Pseudomonas hunanensis P11 isolated from the high-arsenic soil.</title>
        <authorList>
            <person name="Pan J."/>
        </authorList>
    </citation>
    <scope>NUCLEOTIDE SEQUENCE</scope>
    <source>
        <strain evidence="1">P11</strain>
    </source>
</reference>
<protein>
    <submittedName>
        <fullName evidence="1">Integrase</fullName>
    </submittedName>
</protein>
<accession>A0ACC9N2X6</accession>
<proteinExistence type="predicted"/>
<organism evidence="1 2">
    <name type="scientific">Pseudomonas hunanensis</name>
    <dbReference type="NCBI Taxonomy" id="1247546"/>
    <lineage>
        <taxon>Bacteria</taxon>
        <taxon>Pseudomonadati</taxon>
        <taxon>Pseudomonadota</taxon>
        <taxon>Gammaproteobacteria</taxon>
        <taxon>Pseudomonadales</taxon>
        <taxon>Pseudomonadaceae</taxon>
        <taxon>Pseudomonas</taxon>
    </lineage>
</organism>
<evidence type="ECO:0000313" key="2">
    <source>
        <dbReference type="Proteomes" id="UP000236285"/>
    </source>
</evidence>
<evidence type="ECO:0000313" key="1">
    <source>
        <dbReference type="EMBL" id="PKF27009.1"/>
    </source>
</evidence>
<dbReference type="Proteomes" id="UP000236285">
    <property type="component" value="Unassembled WGS sequence"/>
</dbReference>
<gene>
    <name evidence="1" type="ORF">CW309_08600</name>
</gene>
<sequence length="93" mass="10511">MFNLRNKAAAKKIKCMEGFYFHRSRCTFATELAKILIPTAGAINALAIIKDALLHRDEATTLKYIKFVEKSPAKAAYANEFTQLFLSVQNNQK</sequence>